<gene>
    <name evidence="3" type="ORF">A3C59_03300</name>
</gene>
<comment type="caution">
    <text evidence="3">The sequence shown here is derived from an EMBL/GenBank/DDBJ whole genome shotgun (WGS) entry which is preliminary data.</text>
</comment>
<evidence type="ECO:0000256" key="2">
    <source>
        <dbReference type="SAM" id="SignalP"/>
    </source>
</evidence>
<feature type="region of interest" description="Disordered" evidence="1">
    <location>
        <begin position="533"/>
        <end position="563"/>
    </location>
</feature>
<reference evidence="3 4" key="1">
    <citation type="journal article" date="2016" name="Nat. Commun.">
        <title>Thousands of microbial genomes shed light on interconnected biogeochemical processes in an aquifer system.</title>
        <authorList>
            <person name="Anantharaman K."/>
            <person name="Brown C.T."/>
            <person name="Hug L.A."/>
            <person name="Sharon I."/>
            <person name="Castelle C.J."/>
            <person name="Probst A.J."/>
            <person name="Thomas B.C."/>
            <person name="Singh A."/>
            <person name="Wilkins M.J."/>
            <person name="Karaoz U."/>
            <person name="Brodie E.L."/>
            <person name="Williams K.H."/>
            <person name="Hubbard S.S."/>
            <person name="Banfield J.F."/>
        </authorList>
    </citation>
    <scope>NUCLEOTIDE SEQUENCE [LARGE SCALE GENOMIC DNA]</scope>
</reference>
<evidence type="ECO:0000313" key="3">
    <source>
        <dbReference type="EMBL" id="OGE30716.1"/>
    </source>
</evidence>
<accession>A0A1F5JQ52</accession>
<evidence type="ECO:0000256" key="1">
    <source>
        <dbReference type="SAM" id="MobiDB-lite"/>
    </source>
</evidence>
<dbReference type="InterPro" id="IPR036439">
    <property type="entry name" value="Dockerin_dom_sf"/>
</dbReference>
<evidence type="ECO:0000313" key="4">
    <source>
        <dbReference type="Proteomes" id="UP000176902"/>
    </source>
</evidence>
<keyword evidence="2" id="KW-0732">Signal</keyword>
<dbReference type="STRING" id="1797768.A3C59_03300"/>
<organism evidence="3 4">
    <name type="scientific">Candidatus Daviesbacteria bacterium RIFCSPHIGHO2_02_FULL_36_13</name>
    <dbReference type="NCBI Taxonomy" id="1797768"/>
    <lineage>
        <taxon>Bacteria</taxon>
        <taxon>Candidatus Daviesiibacteriota</taxon>
    </lineage>
</organism>
<feature type="compositionally biased region" description="Low complexity" evidence="1">
    <location>
        <begin position="546"/>
        <end position="563"/>
    </location>
</feature>
<name>A0A1F5JQ52_9BACT</name>
<dbReference type="AlphaFoldDB" id="A0A1F5JQ52"/>
<protein>
    <recommendedName>
        <fullName evidence="5">Fibronectin type-III domain-containing protein</fullName>
    </recommendedName>
</protein>
<dbReference type="EMBL" id="MFCV01000044">
    <property type="protein sequence ID" value="OGE30716.1"/>
    <property type="molecule type" value="Genomic_DNA"/>
</dbReference>
<sequence length="563" mass="58776">MKKIFLSLFVYISFLITLVTPVYAAATGTITASPNPCILGIGGAGATHCGTIITWSTSNASNVSVRAHRSGEADCTGVNPASVPTGTYTANWIDAQGYIFDLCSGSSKLHSVSVTVTGGSTTNKISAAPNPTTNSSTTITWNTGDGSAGQVYVSIDGASDIGPVWQNPSGSEVAPWIEPGSSYEFKLYQGTSHQTVIARVTVTRQSTPPGLSTVSYKISETVEGLNLAPELPYTVDASGNLITSYTFQNPKIGANFVFVMFKDIAGKWGGCGTNQTQACSATIELISVPSIASCSVDTSKADRVTFEILPKAGVGNGFGAETGKVEMGDVNLQTLKLERWDDGRIIAVLSGQPTDQVFQIKITDKKGLSVEGSCSSLSQLSLGTKLFCRAPQTSVVNAVSLILAEGKDKGQIVRSTVSIDKKGLVQGMTNTKLVEGQGYKVSLEAPKSVRKVIEFNAGRGTTILSNVKLPVGDIFPLDGGDGKINSADASELLREWRIVGSGGDKPGDFNDDGLVNSFDWACMRFDFGASDDAEPTAGPISKPVQTSVAPSATAVPSASVSSI</sequence>
<dbReference type="SUPFAM" id="SSF63446">
    <property type="entry name" value="Type I dockerin domain"/>
    <property type="match status" value="1"/>
</dbReference>
<feature type="signal peptide" evidence="2">
    <location>
        <begin position="1"/>
        <end position="24"/>
    </location>
</feature>
<feature type="chain" id="PRO_5009519038" description="Fibronectin type-III domain-containing protein" evidence="2">
    <location>
        <begin position="25"/>
        <end position="563"/>
    </location>
</feature>
<dbReference type="Proteomes" id="UP000176902">
    <property type="component" value="Unassembled WGS sequence"/>
</dbReference>
<dbReference type="GO" id="GO:0000272">
    <property type="term" value="P:polysaccharide catabolic process"/>
    <property type="evidence" value="ECO:0007669"/>
    <property type="project" value="InterPro"/>
</dbReference>
<dbReference type="Gene3D" id="1.10.1330.10">
    <property type="entry name" value="Dockerin domain"/>
    <property type="match status" value="1"/>
</dbReference>
<proteinExistence type="predicted"/>
<evidence type="ECO:0008006" key="5">
    <source>
        <dbReference type="Google" id="ProtNLM"/>
    </source>
</evidence>